<dbReference type="GO" id="GO:0004333">
    <property type="term" value="F:fumarate hydratase activity"/>
    <property type="evidence" value="ECO:0007669"/>
    <property type="project" value="UniProtKB-EC"/>
</dbReference>
<comment type="subunit">
    <text evidence="3">Homotetramer.</text>
</comment>
<dbReference type="Gene3D" id="1.10.40.30">
    <property type="entry name" value="Fumarase/aspartase (C-terminal domain)"/>
    <property type="match status" value="1"/>
</dbReference>
<gene>
    <name evidence="3" type="primary">fumC</name>
    <name evidence="6" type="ORF">ABID41_000436</name>
</gene>
<comment type="miscellaneous">
    <text evidence="3">There are 2 substrate-binding sites: the catalytic A site, and the non-catalytic B site that may play a role in the transfer of substrate or product between the active site and the solvent. Alternatively, the B site may bind allosteric effectors.</text>
</comment>
<keyword evidence="3" id="KW-0963">Cytoplasm</keyword>
<feature type="domain" description="Fumarase C C-terminal" evidence="5">
    <location>
        <begin position="408"/>
        <end position="460"/>
    </location>
</feature>
<feature type="active site" description="Proton donor/acceptor" evidence="3">
    <location>
        <position position="188"/>
    </location>
</feature>
<protein>
    <recommendedName>
        <fullName evidence="3">Fumarate hydratase class II</fullName>
        <shortName evidence="3">Fumarase C</shortName>
        <ecNumber evidence="3">4.2.1.2</ecNumber>
    </recommendedName>
    <alternativeName>
        <fullName evidence="3">Aerobic fumarase</fullName>
    </alternativeName>
    <alternativeName>
        <fullName evidence="3">Iron-independent fumarase</fullName>
    </alternativeName>
</protein>
<dbReference type="NCBIfam" id="NF008909">
    <property type="entry name" value="PRK12273.1"/>
    <property type="match status" value="1"/>
</dbReference>
<dbReference type="InterPro" id="IPR022761">
    <property type="entry name" value="Fumarate_lyase_N"/>
</dbReference>
<comment type="catalytic activity">
    <reaction evidence="3">
        <text>(S)-malate = fumarate + H2O</text>
        <dbReference type="Rhea" id="RHEA:12460"/>
        <dbReference type="ChEBI" id="CHEBI:15377"/>
        <dbReference type="ChEBI" id="CHEBI:15589"/>
        <dbReference type="ChEBI" id="CHEBI:29806"/>
        <dbReference type="EC" id="4.2.1.2"/>
    </reaction>
</comment>
<feature type="binding site" evidence="3">
    <location>
        <position position="187"/>
    </location>
    <ligand>
        <name>substrate</name>
    </ligand>
</feature>
<dbReference type="PRINTS" id="PR00149">
    <property type="entry name" value="FUMRATELYASE"/>
</dbReference>
<evidence type="ECO:0000256" key="2">
    <source>
        <dbReference type="ARBA" id="ARBA00023239"/>
    </source>
</evidence>
<evidence type="ECO:0000313" key="6">
    <source>
        <dbReference type="EMBL" id="MET3525341.1"/>
    </source>
</evidence>
<keyword evidence="3" id="KW-0816">Tricarboxylic acid cycle</keyword>
<organism evidence="6 7">
    <name type="scientific">Phenylobacterium koreense</name>
    <dbReference type="NCBI Taxonomy" id="266125"/>
    <lineage>
        <taxon>Bacteria</taxon>
        <taxon>Pseudomonadati</taxon>
        <taxon>Pseudomonadota</taxon>
        <taxon>Alphaproteobacteria</taxon>
        <taxon>Caulobacterales</taxon>
        <taxon>Caulobacteraceae</taxon>
        <taxon>Phenylobacterium</taxon>
    </lineage>
</organism>
<keyword evidence="7" id="KW-1185">Reference proteome</keyword>
<dbReference type="Proteomes" id="UP001549110">
    <property type="component" value="Unassembled WGS sequence"/>
</dbReference>
<comment type="caution">
    <text evidence="6">The sequence shown here is derived from an EMBL/GenBank/DDBJ whole genome shotgun (WGS) entry which is preliminary data.</text>
</comment>
<dbReference type="InterPro" id="IPR000362">
    <property type="entry name" value="Fumarate_lyase_fam"/>
</dbReference>
<dbReference type="PRINTS" id="PR00145">
    <property type="entry name" value="ARGSUCLYASE"/>
</dbReference>
<comment type="function">
    <text evidence="3">Involved in the TCA cycle. Catalyzes the stereospecific interconversion of fumarate to L-malate.</text>
</comment>
<dbReference type="HAMAP" id="MF_00743">
    <property type="entry name" value="FumaraseC"/>
    <property type="match status" value="1"/>
</dbReference>
<feature type="site" description="Important for catalytic activity" evidence="3">
    <location>
        <position position="331"/>
    </location>
</feature>
<comment type="subcellular location">
    <subcellularLocation>
        <location evidence="3">Cytoplasm</location>
    </subcellularLocation>
</comment>
<dbReference type="PANTHER" id="PTHR11444">
    <property type="entry name" value="ASPARTATEAMMONIA/ARGININOSUCCINATE/ADENYLOSUCCINATE LYASE"/>
    <property type="match status" value="1"/>
</dbReference>
<dbReference type="PANTHER" id="PTHR11444:SF1">
    <property type="entry name" value="FUMARATE HYDRATASE, MITOCHONDRIAL"/>
    <property type="match status" value="1"/>
</dbReference>
<dbReference type="EMBL" id="JBEPLU010000001">
    <property type="protein sequence ID" value="MET3525341.1"/>
    <property type="molecule type" value="Genomic_DNA"/>
</dbReference>
<accession>A0ABV2EG48</accession>
<dbReference type="PROSITE" id="PS00163">
    <property type="entry name" value="FUMARATE_LYASES"/>
    <property type="match status" value="1"/>
</dbReference>
<evidence type="ECO:0000259" key="5">
    <source>
        <dbReference type="Pfam" id="PF10415"/>
    </source>
</evidence>
<dbReference type="Pfam" id="PF10415">
    <property type="entry name" value="FumaraseC_C"/>
    <property type="match status" value="1"/>
</dbReference>
<comment type="similarity">
    <text evidence="1 3">Belongs to the class-II fumarase/aspartase family. Fumarase subfamily.</text>
</comment>
<dbReference type="SUPFAM" id="SSF48557">
    <property type="entry name" value="L-aspartase-like"/>
    <property type="match status" value="1"/>
</dbReference>
<evidence type="ECO:0000259" key="4">
    <source>
        <dbReference type="Pfam" id="PF00206"/>
    </source>
</evidence>
<sequence>MTATRTETDTFGPIEVATNVYWGAQSQRSIGNFKIGWEKQPKPIIRALGIVKRAAAEANMELGRLDPTIGKAIIAAAQEVIDGKLDDHFPLVVWQTGSGTQSNMNANEVISNRAIEMLGGEMGSKKPVHPNDHVNMSQSSNDTYPTAMHIACAEQVAKDVMPALEHLHAALKAKSKDFEHIIKIGRTHTQDATPLTLGQEFSGYSQQIANGVRRIKDTLYGLYELAQGGTAVGTGLNAPVGFAELVAKKIADITKLPFVTAPNKFEALAAHDAMVFSHGAINTVAGSLFKIANDIRFLGSGPRSGLGELSLPENEPGSSIMPGKVNPTQCEAMTMVCAQIFGNNAALTFSGASGHFELNVFNPVMAYNFLQSCRLLADAAVSFTDNCVVGIEAREDNIKAALERSLMLVTALAPKIGYDNAAKIAKTAHKNGTTLREEAVGGGYVTDAEFDEVVRPEKMISPG</sequence>
<evidence type="ECO:0000256" key="1">
    <source>
        <dbReference type="ARBA" id="ARBA00009084"/>
    </source>
</evidence>
<dbReference type="InterPro" id="IPR024083">
    <property type="entry name" value="Fumarase/histidase_N"/>
</dbReference>
<evidence type="ECO:0000256" key="3">
    <source>
        <dbReference type="HAMAP-Rule" id="MF_00743"/>
    </source>
</evidence>
<dbReference type="Gene3D" id="1.20.200.10">
    <property type="entry name" value="Fumarase/aspartase (Central domain)"/>
    <property type="match status" value="1"/>
</dbReference>
<dbReference type="RefSeq" id="WP_331928407.1">
    <property type="nucleotide sequence ID" value="NZ_JBEPLU010000001.1"/>
</dbReference>
<feature type="binding site" description="in site B" evidence="3">
    <location>
        <begin position="129"/>
        <end position="132"/>
    </location>
    <ligand>
        <name>substrate</name>
    </ligand>
</feature>
<feature type="active site" evidence="3">
    <location>
        <position position="318"/>
    </location>
</feature>
<feature type="binding site" evidence="3">
    <location>
        <position position="319"/>
    </location>
    <ligand>
        <name>substrate</name>
    </ligand>
</feature>
<dbReference type="InterPro" id="IPR008948">
    <property type="entry name" value="L-Aspartase-like"/>
</dbReference>
<dbReference type="Pfam" id="PF00206">
    <property type="entry name" value="Lyase_1"/>
    <property type="match status" value="1"/>
</dbReference>
<dbReference type="InterPro" id="IPR020557">
    <property type="entry name" value="Fumarate_lyase_CS"/>
</dbReference>
<keyword evidence="2 3" id="KW-0456">Lyase</keyword>
<feature type="binding site" evidence="3">
    <location>
        <begin position="98"/>
        <end position="100"/>
    </location>
    <ligand>
        <name>substrate</name>
    </ligand>
</feature>
<dbReference type="CDD" id="cd01362">
    <property type="entry name" value="Fumarase_classII"/>
    <property type="match status" value="1"/>
</dbReference>
<dbReference type="InterPro" id="IPR005677">
    <property type="entry name" value="Fum_hydII"/>
</dbReference>
<dbReference type="Gene3D" id="1.10.275.10">
    <property type="entry name" value="Fumarase/aspartase (N-terminal domain)"/>
    <property type="match status" value="1"/>
</dbReference>
<comment type="pathway">
    <text evidence="3">Carbohydrate metabolism; tricarboxylic acid cycle; (S)-malate from fumarate: step 1/1.</text>
</comment>
<proteinExistence type="inferred from homology"/>
<evidence type="ECO:0000313" key="7">
    <source>
        <dbReference type="Proteomes" id="UP001549110"/>
    </source>
</evidence>
<feature type="domain" description="Fumarate lyase N-terminal" evidence="4">
    <location>
        <begin position="12"/>
        <end position="342"/>
    </location>
</feature>
<dbReference type="InterPro" id="IPR018951">
    <property type="entry name" value="Fumarase_C_C"/>
</dbReference>
<feature type="binding site" evidence="3">
    <location>
        <begin position="324"/>
        <end position="326"/>
    </location>
    <ligand>
        <name>substrate</name>
    </ligand>
</feature>
<name>A0ABV2EG48_9CAUL</name>
<dbReference type="NCBIfam" id="TIGR00979">
    <property type="entry name" value="fumC_II"/>
    <property type="match status" value="1"/>
</dbReference>
<dbReference type="EC" id="4.2.1.2" evidence="3"/>
<feature type="binding site" evidence="3">
    <location>
        <begin position="139"/>
        <end position="141"/>
    </location>
    <ligand>
        <name>substrate</name>
    </ligand>
</feature>
<reference evidence="6 7" key="1">
    <citation type="submission" date="2024-06" db="EMBL/GenBank/DDBJ databases">
        <title>Genomic Encyclopedia of Type Strains, Phase IV (KMG-IV): sequencing the most valuable type-strain genomes for metagenomic binning, comparative biology and taxonomic classification.</title>
        <authorList>
            <person name="Goeker M."/>
        </authorList>
    </citation>
    <scope>NUCLEOTIDE SEQUENCE [LARGE SCALE GENOMIC DNA]</scope>
    <source>
        <strain evidence="6 7">DSM 17809</strain>
    </source>
</reference>